<proteinExistence type="predicted"/>
<accession>A0AAV7PQJ0</accession>
<evidence type="ECO:0000313" key="3">
    <source>
        <dbReference type="Proteomes" id="UP001066276"/>
    </source>
</evidence>
<feature type="region of interest" description="Disordered" evidence="1">
    <location>
        <begin position="1"/>
        <end position="36"/>
    </location>
</feature>
<organism evidence="2 3">
    <name type="scientific">Pleurodeles waltl</name>
    <name type="common">Iberian ribbed newt</name>
    <dbReference type="NCBI Taxonomy" id="8319"/>
    <lineage>
        <taxon>Eukaryota</taxon>
        <taxon>Metazoa</taxon>
        <taxon>Chordata</taxon>
        <taxon>Craniata</taxon>
        <taxon>Vertebrata</taxon>
        <taxon>Euteleostomi</taxon>
        <taxon>Amphibia</taxon>
        <taxon>Batrachia</taxon>
        <taxon>Caudata</taxon>
        <taxon>Salamandroidea</taxon>
        <taxon>Salamandridae</taxon>
        <taxon>Pleurodelinae</taxon>
        <taxon>Pleurodeles</taxon>
    </lineage>
</organism>
<name>A0AAV7PQJ0_PLEWA</name>
<feature type="region of interest" description="Disordered" evidence="1">
    <location>
        <begin position="68"/>
        <end position="96"/>
    </location>
</feature>
<protein>
    <submittedName>
        <fullName evidence="2">Uncharacterized protein</fullName>
    </submittedName>
</protein>
<feature type="compositionally biased region" description="Basic residues" evidence="1">
    <location>
        <begin position="86"/>
        <end position="96"/>
    </location>
</feature>
<comment type="caution">
    <text evidence="2">The sequence shown here is derived from an EMBL/GenBank/DDBJ whole genome shotgun (WGS) entry which is preliminary data.</text>
</comment>
<evidence type="ECO:0000256" key="1">
    <source>
        <dbReference type="SAM" id="MobiDB-lite"/>
    </source>
</evidence>
<dbReference type="EMBL" id="JANPWB010000011">
    <property type="protein sequence ID" value="KAJ1129671.1"/>
    <property type="molecule type" value="Genomic_DNA"/>
</dbReference>
<reference evidence="2" key="1">
    <citation type="journal article" date="2022" name="bioRxiv">
        <title>Sequencing and chromosome-scale assembly of the giantPleurodeles waltlgenome.</title>
        <authorList>
            <person name="Brown T."/>
            <person name="Elewa A."/>
            <person name="Iarovenko S."/>
            <person name="Subramanian E."/>
            <person name="Araus A.J."/>
            <person name="Petzold A."/>
            <person name="Susuki M."/>
            <person name="Suzuki K.-i.T."/>
            <person name="Hayashi T."/>
            <person name="Toyoda A."/>
            <person name="Oliveira C."/>
            <person name="Osipova E."/>
            <person name="Leigh N.D."/>
            <person name="Simon A."/>
            <person name="Yun M.H."/>
        </authorList>
    </citation>
    <scope>NUCLEOTIDE SEQUENCE</scope>
    <source>
        <strain evidence="2">20211129_DDA</strain>
        <tissue evidence="2">Liver</tissue>
    </source>
</reference>
<gene>
    <name evidence="2" type="ORF">NDU88_008037</name>
</gene>
<dbReference type="AlphaFoldDB" id="A0AAV7PQJ0"/>
<dbReference type="Proteomes" id="UP001066276">
    <property type="component" value="Chromosome 7"/>
</dbReference>
<sequence>MSPRGSPGPPTPCTTGLLHAPGPRYGPQAADAGGRGLFSGATAECSLVHQRGLERPYTAGRRCSLLRGAPAVTAAPWGSRPLRPASSRRRPTSTAD</sequence>
<evidence type="ECO:0000313" key="2">
    <source>
        <dbReference type="EMBL" id="KAJ1129671.1"/>
    </source>
</evidence>
<keyword evidence="3" id="KW-1185">Reference proteome</keyword>
<feature type="compositionally biased region" description="Pro residues" evidence="1">
    <location>
        <begin position="1"/>
        <end position="12"/>
    </location>
</feature>